<sequence length="253" mass="27415">MGNFCGHLVESIPATRSPSQRVPAQRRLNPLAAARQGHYDDKSTSYSTYGSDDDGSGPASNMASVVTSSSSEVSISSNSQGDNVAGFDDDVFSVESDPQERARRAAESFLQWKDKEYIPLNGEEKRVIKEHRKTMAMEEGTYMSSRAQRPRPNAPHREVVREGDCIPLEEPESTGLRRRSSLVRFTKAAALPVATDVHNEIVLVPLEDGLEIPALKPTASILSKSSIAEAAHEASLYAAASTVEKGMPGPSMQ</sequence>
<evidence type="ECO:0000256" key="1">
    <source>
        <dbReference type="SAM" id="MobiDB-lite"/>
    </source>
</evidence>
<dbReference type="EMBL" id="LJSK01000171">
    <property type="protein sequence ID" value="KPI85711.1"/>
    <property type="molecule type" value="Genomic_DNA"/>
</dbReference>
<dbReference type="OrthoDB" id="266191at2759"/>
<gene>
    <name evidence="2" type="ORF">ABL78_5243</name>
</gene>
<dbReference type="OMA" id="WSSMGDL"/>
<feature type="compositionally biased region" description="Low complexity" evidence="1">
    <location>
        <begin position="64"/>
        <end position="79"/>
    </location>
</feature>
<keyword evidence="3" id="KW-1185">Reference proteome</keyword>
<feature type="region of interest" description="Disordered" evidence="1">
    <location>
        <begin position="11"/>
        <end position="90"/>
    </location>
</feature>
<evidence type="ECO:0000313" key="2">
    <source>
        <dbReference type="EMBL" id="KPI85711.1"/>
    </source>
</evidence>
<dbReference type="AlphaFoldDB" id="A0A0N1IJH6"/>
<organism evidence="2 3">
    <name type="scientific">Leptomonas seymouri</name>
    <dbReference type="NCBI Taxonomy" id="5684"/>
    <lineage>
        <taxon>Eukaryota</taxon>
        <taxon>Discoba</taxon>
        <taxon>Euglenozoa</taxon>
        <taxon>Kinetoplastea</taxon>
        <taxon>Metakinetoplastina</taxon>
        <taxon>Trypanosomatida</taxon>
        <taxon>Trypanosomatidae</taxon>
        <taxon>Leishmaniinae</taxon>
        <taxon>Leptomonas</taxon>
    </lineage>
</organism>
<accession>A0A0N1IJH6</accession>
<name>A0A0N1IJH6_LEPSE</name>
<comment type="caution">
    <text evidence="2">The sequence shown here is derived from an EMBL/GenBank/DDBJ whole genome shotgun (WGS) entry which is preliminary data.</text>
</comment>
<evidence type="ECO:0000313" key="3">
    <source>
        <dbReference type="Proteomes" id="UP000038009"/>
    </source>
</evidence>
<dbReference type="VEuPathDB" id="TriTrypDB:Lsey_0171_0190"/>
<protein>
    <submittedName>
        <fullName evidence="2">Uncharacterized protein</fullName>
    </submittedName>
</protein>
<proteinExistence type="predicted"/>
<dbReference type="Proteomes" id="UP000038009">
    <property type="component" value="Unassembled WGS sequence"/>
</dbReference>
<reference evidence="2 3" key="1">
    <citation type="journal article" date="2015" name="PLoS Pathog.">
        <title>Leptomonas seymouri: Adaptations to the Dixenous Life Cycle Analyzed by Genome Sequencing, Transcriptome Profiling and Co-infection with Leishmania donovani.</title>
        <authorList>
            <person name="Kraeva N."/>
            <person name="Butenko A."/>
            <person name="Hlavacova J."/>
            <person name="Kostygov A."/>
            <person name="Myskova J."/>
            <person name="Grybchuk D."/>
            <person name="Lestinova T."/>
            <person name="Votypka J."/>
            <person name="Volf P."/>
            <person name="Opperdoes F."/>
            <person name="Flegontov P."/>
            <person name="Lukes J."/>
            <person name="Yurchenko V."/>
        </authorList>
    </citation>
    <scope>NUCLEOTIDE SEQUENCE [LARGE SCALE GENOMIC DNA]</scope>
    <source>
        <strain evidence="2 3">ATCC 30220</strain>
    </source>
</reference>